<accession>A0A2T7DRW0</accession>
<name>A0A2T7DRW0_9POAL</name>
<keyword evidence="3" id="KW-1185">Reference proteome</keyword>
<evidence type="ECO:0000313" key="2">
    <source>
        <dbReference type="EMBL" id="PUZ58318.1"/>
    </source>
</evidence>
<evidence type="ECO:0000313" key="3">
    <source>
        <dbReference type="Proteomes" id="UP000244336"/>
    </source>
</evidence>
<feature type="region of interest" description="Disordered" evidence="1">
    <location>
        <begin position="48"/>
        <end position="72"/>
    </location>
</feature>
<sequence>MEKLKATDERSLRGMCQVQKRRINGLPNVAKYTRKRLLHRRRTERNVVREQKKFRKKKSSTKCSSKLPGCSRSSRKTAFISWGGTDCPVPFR</sequence>
<dbReference type="AlphaFoldDB" id="A0A2T7DRW0"/>
<dbReference type="Proteomes" id="UP000244336">
    <property type="component" value="Chromosome 5"/>
</dbReference>
<dbReference type="Gramene" id="PUZ58318">
    <property type="protein sequence ID" value="PUZ58318"/>
    <property type="gene ID" value="GQ55_5G499800"/>
</dbReference>
<gene>
    <name evidence="2" type="ORF">GQ55_5G499800</name>
</gene>
<evidence type="ECO:0000256" key="1">
    <source>
        <dbReference type="SAM" id="MobiDB-lite"/>
    </source>
</evidence>
<proteinExistence type="predicted"/>
<organism evidence="2 3">
    <name type="scientific">Panicum hallii var. hallii</name>
    <dbReference type="NCBI Taxonomy" id="1504633"/>
    <lineage>
        <taxon>Eukaryota</taxon>
        <taxon>Viridiplantae</taxon>
        <taxon>Streptophyta</taxon>
        <taxon>Embryophyta</taxon>
        <taxon>Tracheophyta</taxon>
        <taxon>Spermatophyta</taxon>
        <taxon>Magnoliopsida</taxon>
        <taxon>Liliopsida</taxon>
        <taxon>Poales</taxon>
        <taxon>Poaceae</taxon>
        <taxon>PACMAD clade</taxon>
        <taxon>Panicoideae</taxon>
        <taxon>Panicodae</taxon>
        <taxon>Paniceae</taxon>
        <taxon>Panicinae</taxon>
        <taxon>Panicum</taxon>
        <taxon>Panicum sect. Panicum</taxon>
    </lineage>
</organism>
<protein>
    <submittedName>
        <fullName evidence="2">Uncharacterized protein</fullName>
    </submittedName>
</protein>
<reference evidence="2 3" key="1">
    <citation type="submission" date="2018-04" db="EMBL/GenBank/DDBJ databases">
        <title>WGS assembly of Panicum hallii var. hallii HAL2.</title>
        <authorList>
            <person name="Lovell J."/>
            <person name="Jenkins J."/>
            <person name="Lowry D."/>
            <person name="Mamidi S."/>
            <person name="Sreedasyam A."/>
            <person name="Weng X."/>
            <person name="Barry K."/>
            <person name="Bonette J."/>
            <person name="Campitelli B."/>
            <person name="Daum C."/>
            <person name="Gordon S."/>
            <person name="Gould B."/>
            <person name="Lipzen A."/>
            <person name="MacQueen A."/>
            <person name="Palacio-Mejia J."/>
            <person name="Plott C."/>
            <person name="Shakirov E."/>
            <person name="Shu S."/>
            <person name="Yoshinaga Y."/>
            <person name="Zane M."/>
            <person name="Rokhsar D."/>
            <person name="Grimwood J."/>
            <person name="Schmutz J."/>
            <person name="Juenger T."/>
        </authorList>
    </citation>
    <scope>NUCLEOTIDE SEQUENCE [LARGE SCALE GENOMIC DNA]</scope>
    <source>
        <strain evidence="3">cv. HAL2</strain>
    </source>
</reference>
<dbReference type="EMBL" id="CM009753">
    <property type="protein sequence ID" value="PUZ58318.1"/>
    <property type="molecule type" value="Genomic_DNA"/>
</dbReference>